<evidence type="ECO:0000313" key="2">
    <source>
        <dbReference type="Proteomes" id="UP001314181"/>
    </source>
</evidence>
<comment type="caution">
    <text evidence="1">The sequence shown here is derived from an EMBL/GenBank/DDBJ whole genome shotgun (WGS) entry which is preliminary data.</text>
</comment>
<proteinExistence type="predicted"/>
<sequence>MIVYISFLLPVIKLGTEEEGWQRMSVSPVGFHVGRFYVARVFREILLKENLHFDGKLNQLAWKAFNYRPFPITNKINQRNLFQQEVCQERKRFVFP</sequence>
<gene>
    <name evidence="1" type="ORF">CAXC1_220062</name>
</gene>
<reference evidence="1 2" key="1">
    <citation type="submission" date="2024-01" db="EMBL/GenBank/DDBJ databases">
        <authorList>
            <person name="Kunselman E."/>
        </authorList>
    </citation>
    <scope>NUCLEOTIDE SEQUENCE [LARGE SCALE GENOMIC DNA]</scope>
    <source>
        <strain evidence="1">2 abalone samples</strain>
    </source>
</reference>
<keyword evidence="2" id="KW-1185">Reference proteome</keyword>
<dbReference type="EMBL" id="CAWVOK010000014">
    <property type="protein sequence ID" value="CAK8162786.1"/>
    <property type="molecule type" value="Genomic_DNA"/>
</dbReference>
<evidence type="ECO:0000313" key="1">
    <source>
        <dbReference type="EMBL" id="CAK8162786.1"/>
    </source>
</evidence>
<dbReference type="Proteomes" id="UP001314181">
    <property type="component" value="Unassembled WGS sequence"/>
</dbReference>
<organism evidence="1 2">
    <name type="scientific">Candidatus Xenohaliotis californiensis</name>
    <dbReference type="NCBI Taxonomy" id="84677"/>
    <lineage>
        <taxon>Bacteria</taxon>
        <taxon>Pseudomonadati</taxon>
        <taxon>Pseudomonadota</taxon>
        <taxon>Alphaproteobacteria</taxon>
        <taxon>Rickettsiales</taxon>
        <taxon>Anaplasmataceae</taxon>
        <taxon>Candidatus Xenohaliotis</taxon>
    </lineage>
</organism>
<accession>A0ABP0ESH5</accession>
<name>A0ABP0ESH5_9RICK</name>
<protein>
    <submittedName>
        <fullName evidence="1">Uncharacterized protein</fullName>
    </submittedName>
</protein>